<evidence type="ECO:0000256" key="3">
    <source>
        <dbReference type="ARBA" id="ARBA00022679"/>
    </source>
</evidence>
<reference evidence="10" key="1">
    <citation type="submission" date="2016-04" db="UniProtKB">
        <authorList>
            <consortium name="WormBaseParasite"/>
        </authorList>
    </citation>
    <scope>IDENTIFICATION</scope>
</reference>
<dbReference type="SUPFAM" id="SSF56112">
    <property type="entry name" value="Protein kinase-like (PK-like)"/>
    <property type="match status" value="1"/>
</dbReference>
<evidence type="ECO:0000259" key="8">
    <source>
        <dbReference type="PROSITE" id="PS50290"/>
    </source>
</evidence>
<evidence type="ECO:0000256" key="1">
    <source>
        <dbReference type="ARBA" id="ARBA00004450"/>
    </source>
</evidence>
<dbReference type="Gene3D" id="1.10.1070.11">
    <property type="entry name" value="Phosphatidylinositol 3-/4-kinase, catalytic domain"/>
    <property type="match status" value="1"/>
</dbReference>
<dbReference type="PANTHER" id="PTHR10048:SF22">
    <property type="entry name" value="PHOSPHATIDYLINOSITOL 4-KINASE BETA"/>
    <property type="match status" value="1"/>
</dbReference>
<dbReference type="InterPro" id="IPR000403">
    <property type="entry name" value="PI3/4_kinase_cat_dom"/>
</dbReference>
<dbReference type="InterPro" id="IPR015433">
    <property type="entry name" value="PI3/4_kinase"/>
</dbReference>
<dbReference type="SMART" id="SM00146">
    <property type="entry name" value="PI3Kc"/>
    <property type="match status" value="1"/>
</dbReference>
<evidence type="ECO:0000256" key="4">
    <source>
        <dbReference type="ARBA" id="ARBA00022777"/>
    </source>
</evidence>
<dbReference type="PANTHER" id="PTHR10048">
    <property type="entry name" value="PHOSPHATIDYLINOSITOL KINASE"/>
    <property type="match status" value="1"/>
</dbReference>
<dbReference type="EC" id="2.7.1.67" evidence="2"/>
<dbReference type="InterPro" id="IPR036940">
    <property type="entry name" value="PI3/4_kinase_cat_sf"/>
</dbReference>
<dbReference type="InterPro" id="IPR057754">
    <property type="entry name" value="PI4-kinase_beta/PIK1_cat"/>
</dbReference>
<evidence type="ECO:0000256" key="5">
    <source>
        <dbReference type="ARBA" id="ARBA00036767"/>
    </source>
</evidence>
<dbReference type="AlphaFoldDB" id="A0A0N4UHD0"/>
<evidence type="ECO:0000256" key="2">
    <source>
        <dbReference type="ARBA" id="ARBA00012169"/>
    </source>
</evidence>
<comment type="subcellular location">
    <subcellularLocation>
        <location evidence="1">Mitochondrion outer membrane</location>
        <topology evidence="1">Peripheral membrane protein</topology>
    </subcellularLocation>
    <subcellularLocation>
        <location evidence="6">Rough endoplasmic reticulum membrane</location>
        <topology evidence="6">Peripheral membrane protein</topology>
    </subcellularLocation>
</comment>
<dbReference type="InterPro" id="IPR049160">
    <property type="entry name" value="PI4KB-PIK1_PIK"/>
</dbReference>
<dbReference type="GO" id="GO:0004430">
    <property type="term" value="F:1-phosphatidylinositol 4-kinase activity"/>
    <property type="evidence" value="ECO:0007669"/>
    <property type="project" value="UniProtKB-EC"/>
</dbReference>
<organism evidence="9 10">
    <name type="scientific">Dracunculus medinensis</name>
    <name type="common">Guinea worm</name>
    <dbReference type="NCBI Taxonomy" id="318479"/>
    <lineage>
        <taxon>Eukaryota</taxon>
        <taxon>Metazoa</taxon>
        <taxon>Ecdysozoa</taxon>
        <taxon>Nematoda</taxon>
        <taxon>Chromadorea</taxon>
        <taxon>Rhabditida</taxon>
        <taxon>Spirurina</taxon>
        <taxon>Dracunculoidea</taxon>
        <taxon>Dracunculidae</taxon>
        <taxon>Dracunculus</taxon>
    </lineage>
</organism>
<evidence type="ECO:0000313" key="9">
    <source>
        <dbReference type="Proteomes" id="UP000038040"/>
    </source>
</evidence>
<sequence>LEEKSQSWLLRLFNSSLFDIVIAMEYLFNSKETGNRLFDFQASSVDFYLPQLINMYINIREVAEVIHPYIIERFNVEFSLECYWLLNAYGVSSFKKNKLKSQGYRLQQLILNGLRYGTDNFNALSPESHYSNGLNYEERSKSEIGPELEFIKALMNIGHKLKGVGSKDARSQLLINELVMVNLNLPARVWLPLYARSIKHIVLRIPNTASCVLNSKDKVIFFHLSSTMSEPWLEKLQRIRDSSPYGRHPKWKLLPVIIKTGDDLRQELLAYQLLTTLHNIWIEEKVPLYLRPYKIIVCSSNSGMIEPIVNACSLHQIKKNLAVHAMGNSSSEASHPTLLTHFLGNFGVMHGESFLIAQQNFVESCAGYSLACYFLQVKDRHNGNILLDSEGHLIHIDFGYILSISPRNLGFETSPFKLTQELIDVMGGIGSDMFEYYKILLLRGLIAARKHHDRIVNIVDIMIAGSQLPCFRGGANTIKALKNRFHMGYTEQQLQELVEALVEQSRDSITTRLYDNYQYFSNGIL</sequence>
<dbReference type="WBParaSite" id="DME_0000695301-mRNA-1">
    <property type="protein sequence ID" value="DME_0000695301-mRNA-1"/>
    <property type="gene ID" value="DME_0000695301"/>
</dbReference>
<evidence type="ECO:0000313" key="10">
    <source>
        <dbReference type="WBParaSite" id="DME_0000695301-mRNA-1"/>
    </source>
</evidence>
<comment type="catalytic activity">
    <reaction evidence="5">
        <text>a 1,2-diacyl-sn-glycero-3-phospho-(1D-myo-inositol) + ATP = a 1,2-diacyl-sn-glycero-3-phospho-(1D-myo-inositol 4-phosphate) + ADP + H(+)</text>
        <dbReference type="Rhea" id="RHEA:19877"/>
        <dbReference type="ChEBI" id="CHEBI:15378"/>
        <dbReference type="ChEBI" id="CHEBI:30616"/>
        <dbReference type="ChEBI" id="CHEBI:57880"/>
        <dbReference type="ChEBI" id="CHEBI:58178"/>
        <dbReference type="ChEBI" id="CHEBI:456216"/>
        <dbReference type="EC" id="2.7.1.67"/>
    </reaction>
    <physiologicalReaction direction="left-to-right" evidence="5">
        <dbReference type="Rhea" id="RHEA:19878"/>
    </physiologicalReaction>
</comment>
<proteinExistence type="predicted"/>
<feature type="domain" description="PI3K/PI4K catalytic" evidence="8">
    <location>
        <begin position="230"/>
        <end position="510"/>
    </location>
</feature>
<dbReference type="Proteomes" id="UP000038040">
    <property type="component" value="Unplaced"/>
</dbReference>
<dbReference type="Pfam" id="PF00454">
    <property type="entry name" value="PI3_PI4_kinase"/>
    <property type="match status" value="1"/>
</dbReference>
<keyword evidence="4" id="KW-0418">Kinase</keyword>
<dbReference type="GO" id="GO:0005741">
    <property type="term" value="C:mitochondrial outer membrane"/>
    <property type="evidence" value="ECO:0007669"/>
    <property type="project" value="UniProtKB-SubCell"/>
</dbReference>
<dbReference type="CDD" id="cd05168">
    <property type="entry name" value="PI4Kc_III_beta"/>
    <property type="match status" value="1"/>
</dbReference>
<dbReference type="PROSITE" id="PS50290">
    <property type="entry name" value="PI3_4_KINASE_3"/>
    <property type="match status" value="1"/>
</dbReference>
<evidence type="ECO:0000256" key="7">
    <source>
        <dbReference type="ARBA" id="ARBA00039877"/>
    </source>
</evidence>
<dbReference type="Pfam" id="PF21245">
    <property type="entry name" value="PI4KB-PIK1_PIK"/>
    <property type="match status" value="1"/>
</dbReference>
<dbReference type="InterPro" id="IPR018936">
    <property type="entry name" value="PI3/4_kinase_CS"/>
</dbReference>
<protein>
    <recommendedName>
        <fullName evidence="7">Phosphatidylinositol 4-kinase beta</fullName>
        <ecNumber evidence="2">2.7.1.67</ecNumber>
    </recommendedName>
</protein>
<dbReference type="GO" id="GO:0048015">
    <property type="term" value="P:phosphatidylinositol-mediated signaling"/>
    <property type="evidence" value="ECO:0007669"/>
    <property type="project" value="TreeGrafter"/>
</dbReference>
<evidence type="ECO:0000256" key="6">
    <source>
        <dbReference type="ARBA" id="ARBA00037860"/>
    </source>
</evidence>
<dbReference type="PROSITE" id="PS00915">
    <property type="entry name" value="PI3_4_KINASE_1"/>
    <property type="match status" value="1"/>
</dbReference>
<keyword evidence="3" id="KW-0808">Transferase</keyword>
<dbReference type="Gene3D" id="3.30.1010.10">
    <property type="entry name" value="Phosphatidylinositol 3-kinase Catalytic Subunit, Chain A, domain 4"/>
    <property type="match status" value="1"/>
</dbReference>
<dbReference type="FunFam" id="1.10.1070.11:FF:000016">
    <property type="entry name" value="PIK1p Phosphatidylinositol 4-kinase"/>
    <property type="match status" value="1"/>
</dbReference>
<accession>A0A0N4UHD0</accession>
<name>A0A0N4UHD0_DRAME</name>
<dbReference type="GO" id="GO:0030867">
    <property type="term" value="C:rough endoplasmic reticulum membrane"/>
    <property type="evidence" value="ECO:0007669"/>
    <property type="project" value="UniProtKB-SubCell"/>
</dbReference>
<dbReference type="InterPro" id="IPR011009">
    <property type="entry name" value="Kinase-like_dom_sf"/>
</dbReference>
<dbReference type="GO" id="GO:0046854">
    <property type="term" value="P:phosphatidylinositol phosphate biosynthetic process"/>
    <property type="evidence" value="ECO:0007669"/>
    <property type="project" value="InterPro"/>
</dbReference>